<keyword evidence="3" id="KW-1185">Reference proteome</keyword>
<feature type="compositionally biased region" description="Basic and acidic residues" evidence="1">
    <location>
        <begin position="219"/>
        <end position="238"/>
    </location>
</feature>
<protein>
    <submittedName>
        <fullName evidence="2">Uncharacterized protein</fullName>
    </submittedName>
</protein>
<dbReference type="eggNOG" id="KOG4754">
    <property type="taxonomic scope" value="Eukaryota"/>
</dbReference>
<evidence type="ECO:0000313" key="2">
    <source>
        <dbReference type="EMBL" id="CBF85732.1"/>
    </source>
</evidence>
<reference evidence="3" key="2">
    <citation type="journal article" date="2009" name="Fungal Genet. Biol.">
        <title>The 2008 update of the Aspergillus nidulans genome annotation: a community effort.</title>
        <authorList>
            <person name="Wortman J.R."/>
            <person name="Gilsenan J.M."/>
            <person name="Joardar V."/>
            <person name="Deegan J."/>
            <person name="Clutterbuck J."/>
            <person name="Andersen M.R."/>
            <person name="Archer D."/>
            <person name="Bencina M."/>
            <person name="Braus G."/>
            <person name="Coutinho P."/>
            <person name="von Dohren H."/>
            <person name="Doonan J."/>
            <person name="Driessen A.J."/>
            <person name="Durek P."/>
            <person name="Espeso E."/>
            <person name="Fekete E."/>
            <person name="Flipphi M."/>
            <person name="Estrada C.G."/>
            <person name="Geysens S."/>
            <person name="Goldman G."/>
            <person name="de Groot P.W."/>
            <person name="Hansen K."/>
            <person name="Harris S.D."/>
            <person name="Heinekamp T."/>
            <person name="Helmstaedt K."/>
            <person name="Henrissat B."/>
            <person name="Hofmann G."/>
            <person name="Homan T."/>
            <person name="Horio T."/>
            <person name="Horiuchi H."/>
            <person name="James S."/>
            <person name="Jones M."/>
            <person name="Karaffa L."/>
            <person name="Karanyi Z."/>
            <person name="Kato M."/>
            <person name="Keller N."/>
            <person name="Kelly D.E."/>
            <person name="Kiel J.A."/>
            <person name="Kim J.M."/>
            <person name="van der Klei I.J."/>
            <person name="Klis F.M."/>
            <person name="Kovalchuk A."/>
            <person name="Krasevec N."/>
            <person name="Kubicek C.P."/>
            <person name="Liu B."/>
            <person name="Maccabe A."/>
            <person name="Meyer V."/>
            <person name="Mirabito P."/>
            <person name="Miskei M."/>
            <person name="Mos M."/>
            <person name="Mullins J."/>
            <person name="Nelson D.R."/>
            <person name="Nielsen J."/>
            <person name="Oakley B.R."/>
            <person name="Osmani S.A."/>
            <person name="Pakula T."/>
            <person name="Paszewski A."/>
            <person name="Paulsen I."/>
            <person name="Pilsyk S."/>
            <person name="Pocsi I."/>
            <person name="Punt P.J."/>
            <person name="Ram A.F."/>
            <person name="Ren Q."/>
            <person name="Robellet X."/>
            <person name="Robson G."/>
            <person name="Seiboth B."/>
            <person name="van Solingen P."/>
            <person name="Specht T."/>
            <person name="Sun J."/>
            <person name="Taheri-Talesh N."/>
            <person name="Takeshita N."/>
            <person name="Ussery D."/>
            <person name="vanKuyk P.A."/>
            <person name="Visser H."/>
            <person name="van de Vondervoort P.J."/>
            <person name="de Vries R.P."/>
            <person name="Walton J."/>
            <person name="Xiang X."/>
            <person name="Xiong Y."/>
            <person name="Zeng A.P."/>
            <person name="Brandt B.W."/>
            <person name="Cornell M.J."/>
            <person name="van den Hondel C.A."/>
            <person name="Visser J."/>
            <person name="Oliver S.G."/>
            <person name="Turner G."/>
        </authorList>
    </citation>
    <scope>GENOME REANNOTATION</scope>
    <source>
        <strain evidence="3">FGSC A4 / ATCC 38163 / CBS 112.46 / NRRL 194 / M139</strain>
    </source>
</reference>
<dbReference type="SUPFAM" id="SSF53254">
    <property type="entry name" value="Phosphoglycerate mutase-like"/>
    <property type="match status" value="1"/>
</dbReference>
<gene>
    <name evidence="2" type="ORF">ANIA_01873</name>
</gene>
<dbReference type="Gene3D" id="3.40.50.1240">
    <property type="entry name" value="Phosphoglycerate mutase-like"/>
    <property type="match status" value="1"/>
</dbReference>
<evidence type="ECO:0000256" key="1">
    <source>
        <dbReference type="SAM" id="MobiDB-lite"/>
    </source>
</evidence>
<name>Q5BC57_EMENI</name>
<dbReference type="InterPro" id="IPR050275">
    <property type="entry name" value="PGM_Phosphatase"/>
</dbReference>
<dbReference type="GO" id="GO:0016791">
    <property type="term" value="F:phosphatase activity"/>
    <property type="evidence" value="ECO:0000318"/>
    <property type="project" value="GO_Central"/>
</dbReference>
<dbReference type="InParanoid" id="Q5BC57"/>
<dbReference type="RefSeq" id="XP_659477.1">
    <property type="nucleotide sequence ID" value="XM_654385.1"/>
</dbReference>
<reference evidence="3" key="1">
    <citation type="journal article" date="2005" name="Nature">
        <title>Sequencing of Aspergillus nidulans and comparative analysis with A. fumigatus and A. oryzae.</title>
        <authorList>
            <person name="Galagan J.E."/>
            <person name="Calvo S.E."/>
            <person name="Cuomo C."/>
            <person name="Ma L.J."/>
            <person name="Wortman J.R."/>
            <person name="Batzoglou S."/>
            <person name="Lee S.I."/>
            <person name="Basturkmen M."/>
            <person name="Spevak C.C."/>
            <person name="Clutterbuck J."/>
            <person name="Kapitonov V."/>
            <person name="Jurka J."/>
            <person name="Scazzocchio C."/>
            <person name="Farman M."/>
            <person name="Butler J."/>
            <person name="Purcell S."/>
            <person name="Harris S."/>
            <person name="Braus G.H."/>
            <person name="Draht O."/>
            <person name="Busch S."/>
            <person name="D'Enfert C."/>
            <person name="Bouchier C."/>
            <person name="Goldman G.H."/>
            <person name="Bell-Pedersen D."/>
            <person name="Griffiths-Jones S."/>
            <person name="Doonan J.H."/>
            <person name="Yu J."/>
            <person name="Vienken K."/>
            <person name="Pain A."/>
            <person name="Freitag M."/>
            <person name="Selker E.U."/>
            <person name="Archer D.B."/>
            <person name="Penalva M.A."/>
            <person name="Oakley B.R."/>
            <person name="Momany M."/>
            <person name="Tanaka T."/>
            <person name="Kumagai T."/>
            <person name="Asai K."/>
            <person name="Machida M."/>
            <person name="Nierman W.C."/>
            <person name="Denning D.W."/>
            <person name="Caddick M."/>
            <person name="Hynes M."/>
            <person name="Paoletti M."/>
            <person name="Fischer R."/>
            <person name="Miller B."/>
            <person name="Dyer P."/>
            <person name="Sachs M.S."/>
            <person name="Osmani S.A."/>
            <person name="Birren B.W."/>
        </authorList>
    </citation>
    <scope>NUCLEOTIDE SEQUENCE [LARGE SCALE GENOMIC DNA]</scope>
    <source>
        <strain evidence="3">FGSC A4 / ATCC 38163 / CBS 112.46 / NRRL 194 / M139</strain>
    </source>
</reference>
<dbReference type="GeneID" id="2874741"/>
<dbReference type="OrthoDB" id="496981at2759"/>
<dbReference type="KEGG" id="ani:ANIA_01873"/>
<dbReference type="PANTHER" id="PTHR48100:SF54">
    <property type="entry name" value="PHOSPHATASE SPAC5H10.03-RELATED"/>
    <property type="match status" value="1"/>
</dbReference>
<dbReference type="GO" id="GO:0005737">
    <property type="term" value="C:cytoplasm"/>
    <property type="evidence" value="ECO:0000318"/>
    <property type="project" value="GO_Central"/>
</dbReference>
<dbReference type="HOGENOM" id="CLU_039184_1_0_1"/>
<accession>Q5BC57</accession>
<dbReference type="SMART" id="SM00855">
    <property type="entry name" value="PGAM"/>
    <property type="match status" value="1"/>
</dbReference>
<dbReference type="OMA" id="NEQCRIL"/>
<organism evidence="2 3">
    <name type="scientific">Emericella nidulans (strain FGSC A4 / ATCC 38163 / CBS 112.46 / NRRL 194 / M139)</name>
    <name type="common">Aspergillus nidulans</name>
    <dbReference type="NCBI Taxonomy" id="227321"/>
    <lineage>
        <taxon>Eukaryota</taxon>
        <taxon>Fungi</taxon>
        <taxon>Dikarya</taxon>
        <taxon>Ascomycota</taxon>
        <taxon>Pezizomycotina</taxon>
        <taxon>Eurotiomycetes</taxon>
        <taxon>Eurotiomycetidae</taxon>
        <taxon>Eurotiales</taxon>
        <taxon>Aspergillaceae</taxon>
        <taxon>Aspergillus</taxon>
        <taxon>Aspergillus subgen. Nidulantes</taxon>
    </lineage>
</organism>
<dbReference type="EMBL" id="BN001307">
    <property type="protein sequence ID" value="CBF85732.1"/>
    <property type="molecule type" value="Genomic_DNA"/>
</dbReference>
<dbReference type="InterPro" id="IPR013078">
    <property type="entry name" value="His_Pase_superF_clade-1"/>
</dbReference>
<evidence type="ECO:0000313" key="3">
    <source>
        <dbReference type="Proteomes" id="UP000000560"/>
    </source>
</evidence>
<dbReference type="CDD" id="cd07067">
    <property type="entry name" value="HP_PGM_like"/>
    <property type="match status" value="1"/>
</dbReference>
<feature type="region of interest" description="Disordered" evidence="1">
    <location>
        <begin position="209"/>
        <end position="238"/>
    </location>
</feature>
<dbReference type="PANTHER" id="PTHR48100">
    <property type="entry name" value="BROAD-SPECIFICITY PHOSPHATASE YOR283W-RELATED"/>
    <property type="match status" value="1"/>
</dbReference>
<accession>C8VKH2</accession>
<dbReference type="Proteomes" id="UP000000560">
    <property type="component" value="Chromosome VII"/>
</dbReference>
<dbReference type="AlphaFoldDB" id="Q5BC57"/>
<sequence>MPPIIHCVRHAQGLHNLCTENHVIPDPLLTDLGNEQCDQLRASFPRHDKIDLVVASPLRRTMYTALQSFEPVFKANPGMKLILLPDIQETSDVACDTGSDPSALRKEIEEKGLPVDASLVHEGWNVKTGRYAPTNAAVGARARDARRWLKARPEKEIVMVSHGGVLHYFTEDWEDSSQFQGTGWVNTEYRTYTFSDQIDLEDLEGNKLDSDNASLIETPESRQRRGKEGPTADREKQKELYKKGVQGWDDQGLQLSTAEREAAKIPAGKEVDGTCSRSFNRYNRSFYYLNRPGRPEAPFKAEYKTRGWTGSVSTKFHTGQMRSSHNKPPSCPYKQTRSYWTILFCTLYKPQVSFPSTTHQLTVSDRTYLIAP</sequence>
<dbReference type="InterPro" id="IPR029033">
    <property type="entry name" value="His_PPase_superfam"/>
</dbReference>
<proteinExistence type="predicted"/>
<dbReference type="Pfam" id="PF00300">
    <property type="entry name" value="His_Phos_1"/>
    <property type="match status" value="1"/>
</dbReference>